<feature type="non-terminal residue" evidence="1">
    <location>
        <position position="1"/>
    </location>
</feature>
<name>A0A8K0G5G0_IGNLU</name>
<gene>
    <name evidence="1" type="ORF">ILUMI_19582</name>
</gene>
<dbReference type="OrthoDB" id="6819496at2759"/>
<evidence type="ECO:0000313" key="2">
    <source>
        <dbReference type="Proteomes" id="UP000801492"/>
    </source>
</evidence>
<accession>A0A8K0G5G0</accession>
<comment type="caution">
    <text evidence="1">The sequence shown here is derived from an EMBL/GenBank/DDBJ whole genome shotgun (WGS) entry which is preliminary data.</text>
</comment>
<organism evidence="1 2">
    <name type="scientific">Ignelater luminosus</name>
    <name type="common">Cucubano</name>
    <name type="synonym">Pyrophorus luminosus</name>
    <dbReference type="NCBI Taxonomy" id="2038154"/>
    <lineage>
        <taxon>Eukaryota</taxon>
        <taxon>Metazoa</taxon>
        <taxon>Ecdysozoa</taxon>
        <taxon>Arthropoda</taxon>
        <taxon>Hexapoda</taxon>
        <taxon>Insecta</taxon>
        <taxon>Pterygota</taxon>
        <taxon>Neoptera</taxon>
        <taxon>Endopterygota</taxon>
        <taxon>Coleoptera</taxon>
        <taxon>Polyphaga</taxon>
        <taxon>Elateriformia</taxon>
        <taxon>Elateroidea</taxon>
        <taxon>Elateridae</taxon>
        <taxon>Agrypninae</taxon>
        <taxon>Pyrophorini</taxon>
        <taxon>Ignelater</taxon>
    </lineage>
</organism>
<protein>
    <submittedName>
        <fullName evidence="1">Uncharacterized protein</fullName>
    </submittedName>
</protein>
<sequence>MFGLRLLLDIEKDQYVSTIKPVYVQDGAVFPDMHWSTNSLQPSEELKISVTPDVYVGTRNLRNIHPEKRGCLFEDE</sequence>
<evidence type="ECO:0000313" key="1">
    <source>
        <dbReference type="EMBL" id="KAF2886591.1"/>
    </source>
</evidence>
<reference evidence="1" key="1">
    <citation type="submission" date="2019-08" db="EMBL/GenBank/DDBJ databases">
        <title>The genome of the North American firefly Photinus pyralis.</title>
        <authorList>
            <consortium name="Photinus pyralis genome working group"/>
            <person name="Fallon T.R."/>
            <person name="Sander Lower S.E."/>
            <person name="Weng J.-K."/>
        </authorList>
    </citation>
    <scope>NUCLEOTIDE SEQUENCE</scope>
    <source>
        <strain evidence="1">TRF0915ILg1</strain>
        <tissue evidence="1">Whole body</tissue>
    </source>
</reference>
<dbReference type="AlphaFoldDB" id="A0A8K0G5G0"/>
<proteinExistence type="predicted"/>
<dbReference type="EMBL" id="VTPC01087179">
    <property type="protein sequence ID" value="KAF2886591.1"/>
    <property type="molecule type" value="Genomic_DNA"/>
</dbReference>
<dbReference type="Proteomes" id="UP000801492">
    <property type="component" value="Unassembled WGS sequence"/>
</dbReference>
<keyword evidence="2" id="KW-1185">Reference proteome</keyword>